<evidence type="ECO:0000313" key="5">
    <source>
        <dbReference type="EMBL" id="TRU30603.1"/>
    </source>
</evidence>
<dbReference type="Pfam" id="PF00353">
    <property type="entry name" value="HemolysinCabind"/>
    <property type="match status" value="5"/>
</dbReference>
<accession>A0A552E831</accession>
<dbReference type="Pfam" id="PF17892">
    <property type="entry name" value="Cadherin_5"/>
    <property type="match status" value="1"/>
</dbReference>
<dbReference type="Proteomes" id="UP000315113">
    <property type="component" value="Unassembled WGS sequence"/>
</dbReference>
<dbReference type="Pfam" id="PF06594">
    <property type="entry name" value="HCBP_related"/>
    <property type="match status" value="2"/>
</dbReference>
<dbReference type="InterPro" id="IPR011049">
    <property type="entry name" value="Serralysin-like_metalloprot_C"/>
</dbReference>
<dbReference type="InterPro" id="IPR041690">
    <property type="entry name" value="Cadherin_5"/>
</dbReference>
<dbReference type="InterPro" id="IPR050557">
    <property type="entry name" value="RTX_toxin/Mannuronan_C5-epim"/>
</dbReference>
<sequence length="922" mass="97009">RDGDSLVFVIVGTDDKITVDSFFHQDNPDNSLNPLQRVEFFNGIHWDIATLKNKAIEGNDSAQNIFGYSGADVINAGGGDDQLYGNSGDDTLDGGAGSDYLSGGGGSDVYLFGRGAGQDTIFNFDNDTLGINPDTIFLGIGITVTDVTLTRAGDDLVIRINGTDDSLEVRNYFYQDGGSSYFVENIMFFDGVVWGLDTVKSKVITGTPGDDMLIGDAGNNNYSGGLGDDYIDGASGDDRIDGGFGNDALYGGLGRDTLIGSGGNDYIVDYDGVNRIDPGEGNDTIINNTVSTIISAKGYGLDQANISRVEFSDNTSAEDLRYLRSVNDIVIVNGPGYGDRLTVKDYFSVGSASTRSQYFSLNFTSGISLSDISDSQMSGVYLDLRMDTYYLSEANYAGRDYSPKADTIGQYGRISGSGYFIGGSNIGNDILIGSNDRDEIKGRNGDDVLYGMAGDDYLTGDNGNDTIIGGQGNDSIYLSSSWSGNKTVIFSNGDGSDRISQFGATALIEVDGYSSGQAIYRRGYQDLFIEFKDSSDSIRIDGFFEYGSTYVLSSASANTSLVFDGEEPLAALDLLALARQADQAPFVMSDSFSTASGAPLFFDSYALLSNDLDFESSELSVVEVKSAENGVVKILGDAIVFLPHDDFVGVASFVYVVSDGVKTSEGVVTVAVHRPYELLEDAHLTVGVQQLLAGDLDASNDDLQITGLGECFNGSAQLNVESGQITFVPDAGFYGYTTFEYFVSDGVATSLQTAFVLVGTQNNQSLTGASGADILEGSLGNDTLSGAGGVDLLVGGKGNDRLNGGSGTDFLYGGLGNDSYVVDNIGDVVSEDGNSGIDIIETSVSLTLSANIESLLLTGSSSIHGTGNELDNILTGNSGSNTLIGGVGNDRLDGKAGVDTMLGGVGDDTYVVERSTDVVTEY</sequence>
<dbReference type="PANTHER" id="PTHR38340:SF1">
    <property type="entry name" value="S-LAYER PROTEIN"/>
    <property type="match status" value="1"/>
</dbReference>
<dbReference type="InterPro" id="IPR010566">
    <property type="entry name" value="Haemolys_ca-bd"/>
</dbReference>
<dbReference type="SUPFAM" id="SSF51120">
    <property type="entry name" value="beta-Roll"/>
    <property type="match status" value="5"/>
</dbReference>
<dbReference type="PRINTS" id="PR00313">
    <property type="entry name" value="CABNDNGRPT"/>
</dbReference>
<dbReference type="GO" id="GO:0005509">
    <property type="term" value="F:calcium ion binding"/>
    <property type="evidence" value="ECO:0007669"/>
    <property type="project" value="InterPro"/>
</dbReference>
<evidence type="ECO:0000313" key="6">
    <source>
        <dbReference type="Proteomes" id="UP000315113"/>
    </source>
</evidence>
<dbReference type="Gene3D" id="2.60.40.2810">
    <property type="match status" value="1"/>
</dbReference>
<comment type="caution">
    <text evidence="5">The sequence shown here is derived from an EMBL/GenBank/DDBJ whole genome shotgun (WGS) entry which is preliminary data.</text>
</comment>
<dbReference type="AlphaFoldDB" id="A0A552E831"/>
<evidence type="ECO:0008006" key="7">
    <source>
        <dbReference type="Google" id="ProtNLM"/>
    </source>
</evidence>
<evidence type="ECO:0000256" key="2">
    <source>
        <dbReference type="ARBA" id="ARBA00022525"/>
    </source>
</evidence>
<dbReference type="Gene3D" id="2.150.10.10">
    <property type="entry name" value="Serralysin-like metalloprotease, C-terminal"/>
    <property type="match status" value="4"/>
</dbReference>
<gene>
    <name evidence="5" type="ORF">EWV78_22725</name>
</gene>
<feature type="domain" description="Haemolysin-type calcium binding-related" evidence="3">
    <location>
        <begin position="6"/>
        <end position="50"/>
    </location>
</feature>
<feature type="domain" description="Haemolysin-type calcium binding-related" evidence="3">
    <location>
        <begin position="155"/>
        <end position="197"/>
    </location>
</feature>
<keyword evidence="2" id="KW-0964">Secreted</keyword>
<name>A0A552E831_MICAE</name>
<dbReference type="PROSITE" id="PS00330">
    <property type="entry name" value="HEMOLYSIN_CALCIUM"/>
    <property type="match status" value="8"/>
</dbReference>
<evidence type="ECO:0000259" key="3">
    <source>
        <dbReference type="Pfam" id="PF06594"/>
    </source>
</evidence>
<dbReference type="InterPro" id="IPR001343">
    <property type="entry name" value="Hemolysn_Ca-bd"/>
</dbReference>
<protein>
    <recommendedName>
        <fullName evidence="7">Calcium-binding protein</fullName>
    </recommendedName>
</protein>
<feature type="domain" description="Cadherin-like" evidence="4">
    <location>
        <begin position="678"/>
        <end position="752"/>
    </location>
</feature>
<dbReference type="GO" id="GO:0005576">
    <property type="term" value="C:extracellular region"/>
    <property type="evidence" value="ECO:0007669"/>
    <property type="project" value="UniProtKB-SubCell"/>
</dbReference>
<comment type="subcellular location">
    <subcellularLocation>
        <location evidence="1">Secreted</location>
    </subcellularLocation>
</comment>
<evidence type="ECO:0000259" key="4">
    <source>
        <dbReference type="Pfam" id="PF17892"/>
    </source>
</evidence>
<dbReference type="Gene3D" id="2.60.40.3440">
    <property type="match status" value="1"/>
</dbReference>
<evidence type="ECO:0000256" key="1">
    <source>
        <dbReference type="ARBA" id="ARBA00004613"/>
    </source>
</evidence>
<dbReference type="PANTHER" id="PTHR38340">
    <property type="entry name" value="S-LAYER PROTEIN"/>
    <property type="match status" value="1"/>
</dbReference>
<reference evidence="5 6" key="1">
    <citation type="submission" date="2019-01" db="EMBL/GenBank/DDBJ databases">
        <title>Coherence of Microcystis species and biogeography revealed through population genomics.</title>
        <authorList>
            <person name="Perez-Carrascal O.M."/>
            <person name="Terrat Y."/>
            <person name="Giani A."/>
            <person name="Fortin N."/>
            <person name="Tromas N."/>
            <person name="Shapiro B.J."/>
        </authorList>
    </citation>
    <scope>NUCLEOTIDE SEQUENCE [LARGE SCALE GENOMIC DNA]</scope>
    <source>
        <strain evidence="5">Ma_MB_F_20061100_S20D</strain>
    </source>
</reference>
<dbReference type="InterPro" id="IPR018511">
    <property type="entry name" value="Hemolysin-typ_Ca-bd_CS"/>
</dbReference>
<proteinExistence type="predicted"/>
<feature type="non-terminal residue" evidence="5">
    <location>
        <position position="922"/>
    </location>
</feature>
<organism evidence="5 6">
    <name type="scientific">Microcystis aeruginosa Ma_MB_F_20061100_S20D</name>
    <dbReference type="NCBI Taxonomy" id="2486253"/>
    <lineage>
        <taxon>Bacteria</taxon>
        <taxon>Bacillati</taxon>
        <taxon>Cyanobacteriota</taxon>
        <taxon>Cyanophyceae</taxon>
        <taxon>Oscillatoriophycideae</taxon>
        <taxon>Chroococcales</taxon>
        <taxon>Microcystaceae</taxon>
        <taxon>Microcystis</taxon>
    </lineage>
</organism>
<feature type="non-terminal residue" evidence="5">
    <location>
        <position position="1"/>
    </location>
</feature>
<dbReference type="Pfam" id="PF17963">
    <property type="entry name" value="Big_9"/>
    <property type="match status" value="1"/>
</dbReference>
<dbReference type="EMBL" id="SFBH01000169">
    <property type="protein sequence ID" value="TRU30603.1"/>
    <property type="molecule type" value="Genomic_DNA"/>
</dbReference>